<dbReference type="EMBL" id="JBHSLI010000002">
    <property type="protein sequence ID" value="MFC5292622.1"/>
    <property type="molecule type" value="Genomic_DNA"/>
</dbReference>
<organism evidence="2 3">
    <name type="scientific">Bosea minatitlanensis</name>
    <dbReference type="NCBI Taxonomy" id="128782"/>
    <lineage>
        <taxon>Bacteria</taxon>
        <taxon>Pseudomonadati</taxon>
        <taxon>Pseudomonadota</taxon>
        <taxon>Alphaproteobacteria</taxon>
        <taxon>Hyphomicrobiales</taxon>
        <taxon>Boseaceae</taxon>
        <taxon>Bosea</taxon>
    </lineage>
</organism>
<keyword evidence="2" id="KW-0808">Transferase</keyword>
<dbReference type="PROSITE" id="PS51186">
    <property type="entry name" value="GNAT"/>
    <property type="match status" value="1"/>
</dbReference>
<dbReference type="InterPro" id="IPR000182">
    <property type="entry name" value="GNAT_dom"/>
</dbReference>
<feature type="domain" description="N-acetyltransferase" evidence="1">
    <location>
        <begin position="10"/>
        <end position="173"/>
    </location>
</feature>
<dbReference type="SUPFAM" id="SSF55729">
    <property type="entry name" value="Acyl-CoA N-acyltransferases (Nat)"/>
    <property type="match status" value="1"/>
</dbReference>
<evidence type="ECO:0000313" key="2">
    <source>
        <dbReference type="EMBL" id="MFC5292622.1"/>
    </source>
</evidence>
<gene>
    <name evidence="2" type="ORF">ACFPK2_06435</name>
</gene>
<dbReference type="PANTHER" id="PTHR43792">
    <property type="entry name" value="GNAT FAMILY, PUTATIVE (AFU_ORTHOLOGUE AFUA_3G00765)-RELATED-RELATED"/>
    <property type="match status" value="1"/>
</dbReference>
<dbReference type="InterPro" id="IPR051531">
    <property type="entry name" value="N-acetyltransferase"/>
</dbReference>
<keyword evidence="2" id="KW-0012">Acyltransferase</keyword>
<keyword evidence="3" id="KW-1185">Reference proteome</keyword>
<reference evidence="3" key="1">
    <citation type="journal article" date="2019" name="Int. J. Syst. Evol. Microbiol.">
        <title>The Global Catalogue of Microorganisms (GCM) 10K type strain sequencing project: providing services to taxonomists for standard genome sequencing and annotation.</title>
        <authorList>
            <consortium name="The Broad Institute Genomics Platform"/>
            <consortium name="The Broad Institute Genome Sequencing Center for Infectious Disease"/>
            <person name="Wu L."/>
            <person name="Ma J."/>
        </authorList>
    </citation>
    <scope>NUCLEOTIDE SEQUENCE [LARGE SCALE GENOMIC DNA]</scope>
    <source>
        <strain evidence="3">CGMCC 1.15643</strain>
    </source>
</reference>
<name>A0ABW0EZP2_9HYPH</name>
<dbReference type="EC" id="2.3.-.-" evidence="2"/>
<dbReference type="GO" id="GO:0016746">
    <property type="term" value="F:acyltransferase activity"/>
    <property type="evidence" value="ECO:0007669"/>
    <property type="project" value="UniProtKB-KW"/>
</dbReference>
<dbReference type="RefSeq" id="WP_260347911.1">
    <property type="nucleotide sequence ID" value="NZ_JAOAOS010000002.1"/>
</dbReference>
<dbReference type="PANTHER" id="PTHR43792:SF1">
    <property type="entry name" value="N-ACETYLTRANSFERASE DOMAIN-CONTAINING PROTEIN"/>
    <property type="match status" value="1"/>
</dbReference>
<evidence type="ECO:0000259" key="1">
    <source>
        <dbReference type="PROSITE" id="PS51186"/>
    </source>
</evidence>
<protein>
    <submittedName>
        <fullName evidence="2">GNAT family N-acetyltransferase</fullName>
        <ecNumber evidence="2">2.3.-.-</ecNumber>
    </submittedName>
</protein>
<evidence type="ECO:0000313" key="3">
    <source>
        <dbReference type="Proteomes" id="UP001595976"/>
    </source>
</evidence>
<dbReference type="InterPro" id="IPR016181">
    <property type="entry name" value="Acyl_CoA_acyltransferase"/>
</dbReference>
<dbReference type="Gene3D" id="3.40.630.30">
    <property type="match status" value="1"/>
</dbReference>
<dbReference type="Pfam" id="PF13302">
    <property type="entry name" value="Acetyltransf_3"/>
    <property type="match status" value="1"/>
</dbReference>
<dbReference type="Proteomes" id="UP001595976">
    <property type="component" value="Unassembled WGS sequence"/>
</dbReference>
<sequence length="183" mass="19959">MLPELESPRLRLRPRRLDDLDAIARLNADPQVMRHIASVDDPAMGRDAVAARSFSHVARGLGYWSVFAKEEPAAFAGYVGLIPDGEGPGEVQLSYRFAVRHWGKGYAREAAACLLSHGFETLALPKVLVTTHPRNAASLRLAQRLGFAAAPTDPQVLIGVPAVPASRLRLTREAWLRLRPPAA</sequence>
<comment type="caution">
    <text evidence="2">The sequence shown here is derived from an EMBL/GenBank/DDBJ whole genome shotgun (WGS) entry which is preliminary data.</text>
</comment>
<accession>A0ABW0EZP2</accession>
<proteinExistence type="predicted"/>